<dbReference type="InterPro" id="IPR053977">
    <property type="entry name" value="Rv2466c-like"/>
</dbReference>
<comment type="caution">
    <text evidence="1">The sequence shown here is derived from an EMBL/GenBank/DDBJ whole genome shotgun (WGS) entry which is preliminary data.</text>
</comment>
<reference evidence="2" key="1">
    <citation type="journal article" date="2019" name="Int. J. Syst. Evol. Microbiol.">
        <title>The Global Catalogue of Microorganisms (GCM) 10K type strain sequencing project: providing services to taxonomists for standard genome sequencing and annotation.</title>
        <authorList>
            <consortium name="The Broad Institute Genomics Platform"/>
            <consortium name="The Broad Institute Genome Sequencing Center for Infectious Disease"/>
            <person name="Wu L."/>
            <person name="Ma J."/>
        </authorList>
    </citation>
    <scope>NUCLEOTIDE SEQUENCE [LARGE SCALE GENOMIC DNA]</scope>
    <source>
        <strain evidence="2">CCM 7855</strain>
    </source>
</reference>
<keyword evidence="2" id="KW-1185">Reference proteome</keyword>
<evidence type="ECO:0000313" key="2">
    <source>
        <dbReference type="Proteomes" id="UP000632454"/>
    </source>
</evidence>
<dbReference type="RefSeq" id="WP_188491375.1">
    <property type="nucleotide sequence ID" value="NZ_BMCS01000002.1"/>
</dbReference>
<dbReference type="EMBL" id="BMCS01000002">
    <property type="protein sequence ID" value="GGF37346.1"/>
    <property type="molecule type" value="Genomic_DNA"/>
</dbReference>
<evidence type="ECO:0000313" key="1">
    <source>
        <dbReference type="EMBL" id="GGF37346.1"/>
    </source>
</evidence>
<dbReference type="Gene3D" id="3.40.30.10">
    <property type="entry name" value="Glutaredoxin"/>
    <property type="match status" value="1"/>
</dbReference>
<dbReference type="SUPFAM" id="SSF52833">
    <property type="entry name" value="Thioredoxin-like"/>
    <property type="match status" value="1"/>
</dbReference>
<protein>
    <submittedName>
        <fullName evidence="1">DSBA oxidoreductase</fullName>
    </submittedName>
</protein>
<dbReference type="Pfam" id="PF22234">
    <property type="entry name" value="Rv2466c-like"/>
    <property type="match status" value="1"/>
</dbReference>
<accession>A0ABQ1V448</accession>
<name>A0ABQ1V448_9NOCA</name>
<dbReference type="Proteomes" id="UP000632454">
    <property type="component" value="Unassembled WGS sequence"/>
</dbReference>
<proteinExistence type="predicted"/>
<dbReference type="InterPro" id="IPR036249">
    <property type="entry name" value="Thioredoxin-like_sf"/>
</dbReference>
<organism evidence="1 2">
    <name type="scientific">Williamsia phyllosphaerae</name>
    <dbReference type="NCBI Taxonomy" id="885042"/>
    <lineage>
        <taxon>Bacteria</taxon>
        <taxon>Bacillati</taxon>
        <taxon>Actinomycetota</taxon>
        <taxon>Actinomycetes</taxon>
        <taxon>Mycobacteriales</taxon>
        <taxon>Nocardiaceae</taxon>
        <taxon>Williamsia</taxon>
    </lineage>
</organism>
<sequence>MNTTVDCYVDPACPFAWATSRWLTDVTEQRDDVTLTLRQMSLATLNAEAIAGGEMDPSMAHHMDTSRTGGRLLASVDPSHFAEMYAALGRRVHLEHLDITADAARDALTECGLDPGQAAATDDPTLDERVEAAHAHAVRIYGESSGTPIVAIDGRAFFGPVITEIPTDSAAADLFDAVVVLAHSSSFAQMQRPRSGPPTLTKG</sequence>
<gene>
    <name evidence="1" type="ORF">GCM10007298_36360</name>
</gene>